<dbReference type="RefSeq" id="WP_168630818.1">
    <property type="nucleotide sequence ID" value="NZ_BONL01000028.1"/>
</dbReference>
<feature type="transmembrane region" description="Helical" evidence="6">
    <location>
        <begin position="35"/>
        <end position="58"/>
    </location>
</feature>
<dbReference type="EMBL" id="JAAXOX010000008">
    <property type="protein sequence ID" value="NKY23681.1"/>
    <property type="molecule type" value="Genomic_DNA"/>
</dbReference>
<dbReference type="Pfam" id="PF09685">
    <property type="entry name" value="MamF_MmsF"/>
    <property type="match status" value="1"/>
</dbReference>
<keyword evidence="2 6" id="KW-0812">Transmembrane</keyword>
<keyword evidence="4 6" id="KW-0472">Membrane</keyword>
<feature type="transmembrane region" description="Helical" evidence="6">
    <location>
        <begin position="70"/>
        <end position="92"/>
    </location>
</feature>
<gene>
    <name evidence="7" type="ORF">HGA03_13495</name>
</gene>
<evidence type="ECO:0000313" key="8">
    <source>
        <dbReference type="Proteomes" id="UP000581206"/>
    </source>
</evidence>
<protein>
    <submittedName>
        <fullName evidence="7">DUF4870 domain-containing protein</fullName>
    </submittedName>
</protein>
<proteinExistence type="predicted"/>
<keyword evidence="3 6" id="KW-1133">Transmembrane helix</keyword>
<reference evidence="7 8" key="1">
    <citation type="submission" date="2020-04" db="EMBL/GenBank/DDBJ databases">
        <title>MicrobeNet Type strains.</title>
        <authorList>
            <person name="Nicholson A.C."/>
        </authorList>
    </citation>
    <scope>NUCLEOTIDE SEQUENCE [LARGE SCALE GENOMIC DNA]</scope>
    <source>
        <strain evidence="7 8">ATCC BAA-788</strain>
    </source>
</reference>
<evidence type="ECO:0000256" key="4">
    <source>
        <dbReference type="ARBA" id="ARBA00023136"/>
    </source>
</evidence>
<evidence type="ECO:0000256" key="6">
    <source>
        <dbReference type="SAM" id="Phobius"/>
    </source>
</evidence>
<dbReference type="InterPro" id="IPR019109">
    <property type="entry name" value="MamF_MmsF"/>
</dbReference>
<evidence type="ECO:0000256" key="3">
    <source>
        <dbReference type="ARBA" id="ARBA00022989"/>
    </source>
</evidence>
<feature type="region of interest" description="Disordered" evidence="5">
    <location>
        <begin position="1"/>
        <end position="24"/>
    </location>
</feature>
<organism evidence="7 8">
    <name type="scientific">Cellulomonas denverensis</name>
    <dbReference type="NCBI Taxonomy" id="264297"/>
    <lineage>
        <taxon>Bacteria</taxon>
        <taxon>Bacillati</taxon>
        <taxon>Actinomycetota</taxon>
        <taxon>Actinomycetes</taxon>
        <taxon>Micrococcales</taxon>
        <taxon>Cellulomonadaceae</taxon>
        <taxon>Cellulomonas</taxon>
    </lineage>
</organism>
<comment type="caution">
    <text evidence="7">The sequence shown here is derived from an EMBL/GenBank/DDBJ whole genome shotgun (WGS) entry which is preliminary data.</text>
</comment>
<sequence>MTQPPPPGQPWGGPPAGGPPPGAPLTPQDERTWAILSHVGMILFSFVAPLIIWLVFRGRGPYLEDQAEEALNFSLTVLIAYVGAGILTAITFGLLSPLFALIGIGSLVLGILAAVAANQYAWYRYPVCIRFVK</sequence>
<dbReference type="AlphaFoldDB" id="A0A7X6R021"/>
<comment type="subcellular location">
    <subcellularLocation>
        <location evidence="1">Membrane</location>
        <topology evidence="1">Multi-pass membrane protein</topology>
    </subcellularLocation>
</comment>
<evidence type="ECO:0000256" key="2">
    <source>
        <dbReference type="ARBA" id="ARBA00022692"/>
    </source>
</evidence>
<accession>A0A7X6R021</accession>
<name>A0A7X6R021_9CELL</name>
<evidence type="ECO:0000256" key="1">
    <source>
        <dbReference type="ARBA" id="ARBA00004141"/>
    </source>
</evidence>
<evidence type="ECO:0000313" key="7">
    <source>
        <dbReference type="EMBL" id="NKY23681.1"/>
    </source>
</evidence>
<keyword evidence="8" id="KW-1185">Reference proteome</keyword>
<dbReference type="Proteomes" id="UP000581206">
    <property type="component" value="Unassembled WGS sequence"/>
</dbReference>
<feature type="transmembrane region" description="Helical" evidence="6">
    <location>
        <begin position="98"/>
        <end position="123"/>
    </location>
</feature>
<evidence type="ECO:0000256" key="5">
    <source>
        <dbReference type="SAM" id="MobiDB-lite"/>
    </source>
</evidence>